<evidence type="ECO:0000256" key="2">
    <source>
        <dbReference type="SAM" id="Phobius"/>
    </source>
</evidence>
<sequence length="701" mass="80560">MISILKSLYAKSILIFAFFISACAVILITLRGDNPVNVVSGAVIFTASVILSRFLWYVLWELILGAYRYEVTKTKFFEIVAWGYLPLMFMGLAISFDDKSIWVFTIYTFFSLLILDTMVIHTLYFLVSQEYSAENLYTQVVKPRDSFAFIRTLGEAKSESQRYLNYKKPILQESIEYFNLEIDGRKTRVREYVFWAGYVDYVNYIMLLHKDILNLSDEDTVETYSNHRHLAQAYRYLHDAENHWESGHESIKADDEAIRHAYAFIRSKAQRLEDPINKIKIPVLRSHISKDLELRRECFENAKTKVASLAPQLSDVLLQGRQQKSSIVEPIIMYSAALDNLLSDIDDNLTEAEKQLLLVSRNVSDEQRIKIFKSAYIAQDAEVALWILFFKLQEFLKEWEKSVDAPAHIEESSSHLAHYLFDFAQDHENRFFKKYFDSRIQEISSYAKSLESEEFYAVADHFLEWVMRIYQGFPIPMPQDIKDIFEQTLISIIQKIAERLLIETRMYAPLGYLSLQPEDIKEYAQLQRIQDLLETEHESTTRVLEDRQEALRLVRASHEWAQETGKYLYPELSGRLDAQNFVLEAQRYAVPTTVGVFSVNAVLKKLQELDQKESEKTGSGRTYWFPVQNVLTHGTYANSATPETSGWDVDPWQYSWGSWYGDGFTPADNSSSDSGISFSGGDGGSFDGGGGGFGGGDGGSF</sequence>
<dbReference type="HOGENOM" id="CLU_393220_0_0_11"/>
<dbReference type="PROSITE" id="PS51257">
    <property type="entry name" value="PROKAR_LIPOPROTEIN"/>
    <property type="match status" value="1"/>
</dbReference>
<reference evidence="4" key="1">
    <citation type="submission" date="2010-10" db="EMBL/GenBank/DDBJ databases">
        <title>The complete genome of Rothia dentocariosa ATCC 17931.</title>
        <authorList>
            <person name="Muzny D."/>
            <person name="Qin X."/>
            <person name="Buhay C."/>
            <person name="Dugan-Rocha S."/>
            <person name="Ding Y."/>
            <person name="Chen G."/>
            <person name="Hawes A."/>
            <person name="Holder M."/>
            <person name="Jhangiani S."/>
            <person name="Johnson A."/>
            <person name="Khan Z."/>
            <person name="Li Z."/>
            <person name="Liu W."/>
            <person name="Liu X."/>
            <person name="Perez L."/>
            <person name="Shen H."/>
            <person name="Wang Q."/>
            <person name="Watt J."/>
            <person name="Xi L."/>
            <person name="Xin Y."/>
            <person name="Zhou J."/>
            <person name="Deng J."/>
            <person name="Jiang H."/>
            <person name="Liu Y."/>
            <person name="Qu J."/>
            <person name="Song X.-Z."/>
            <person name="Zhang L."/>
            <person name="Villasana D."/>
            <person name="Johnson A."/>
            <person name="Liu J."/>
            <person name="Liyanage D."/>
            <person name="Lorensuhewa L."/>
            <person name="Robinson T."/>
            <person name="Song A."/>
            <person name="Song B.-B."/>
            <person name="Dinh H."/>
            <person name="Thornton R."/>
            <person name="Coyle M."/>
            <person name="Francisco L."/>
            <person name="Jackson L."/>
            <person name="Javaid M."/>
            <person name="Korchina V."/>
            <person name="Kovar C."/>
            <person name="Mata R."/>
            <person name="Mathew T."/>
            <person name="Ngo R."/>
            <person name="Nguyen L."/>
            <person name="Nguyen N."/>
            <person name="Okwuonu G."/>
            <person name="Ongeri F."/>
            <person name="Pham C."/>
            <person name="Simmons D."/>
            <person name="Wilczek-Boney K."/>
            <person name="Hale W."/>
            <person name="Jakkamsetti A."/>
            <person name="Pham P."/>
            <person name="Ruth R."/>
            <person name="San Lucas F."/>
            <person name="Warren J."/>
            <person name="Zhang J."/>
            <person name="Zhao Z."/>
            <person name="Zhou C."/>
            <person name="Zhu D."/>
            <person name="Lee S."/>
            <person name="Bess C."/>
            <person name="Blankenburg K."/>
            <person name="Forbes L."/>
            <person name="Fu Q."/>
            <person name="Gubbala S."/>
            <person name="Hirani K."/>
            <person name="Jayaseelan J.C."/>
            <person name="Lara F."/>
            <person name="Munidasa M."/>
            <person name="Palculict T."/>
            <person name="Patil S."/>
            <person name="Pu L.-L."/>
            <person name="Saada N."/>
            <person name="Tang L."/>
            <person name="Weissenberger G."/>
            <person name="Zhu Y."/>
            <person name="Hemphill L."/>
            <person name="Shang Y."/>
            <person name="Youmans B."/>
            <person name="Ayvaz T."/>
            <person name="Ross M."/>
            <person name="Santibanez J."/>
            <person name="Aqrawi P."/>
            <person name="Gross S."/>
            <person name="Joshi V."/>
            <person name="Fowler G."/>
            <person name="Nazareth L."/>
            <person name="Reid J."/>
            <person name="Worley K."/>
            <person name="Petrosino J."/>
            <person name="Highlander S."/>
            <person name="Gibbs R."/>
        </authorList>
    </citation>
    <scope>NUCLEOTIDE SEQUENCE [LARGE SCALE GENOMIC DNA]</scope>
    <source>
        <strain evidence="4">ATCC 17931 / CDC X599 / XDIA</strain>
    </source>
</reference>
<name>E3H1K4_ROTDC</name>
<feature type="region of interest" description="Disordered" evidence="1">
    <location>
        <begin position="671"/>
        <end position="701"/>
    </location>
</feature>
<dbReference type="EMBL" id="CP002280">
    <property type="protein sequence ID" value="ADP41227.1"/>
    <property type="molecule type" value="Genomic_DNA"/>
</dbReference>
<organism evidence="3 4">
    <name type="scientific">Rothia dentocariosa (strain ATCC 17931 / CDC X599 / XDIA)</name>
    <dbReference type="NCBI Taxonomy" id="762948"/>
    <lineage>
        <taxon>Bacteria</taxon>
        <taxon>Bacillati</taxon>
        <taxon>Actinomycetota</taxon>
        <taxon>Actinomycetes</taxon>
        <taxon>Micrococcales</taxon>
        <taxon>Micrococcaceae</taxon>
        <taxon>Rothia</taxon>
    </lineage>
</organism>
<dbReference type="RefSeq" id="WP_013398927.1">
    <property type="nucleotide sequence ID" value="NC_014643.1"/>
</dbReference>
<evidence type="ECO:0000256" key="1">
    <source>
        <dbReference type="SAM" id="MobiDB-lite"/>
    </source>
</evidence>
<keyword evidence="2" id="KW-1133">Transmembrane helix</keyword>
<keyword evidence="2" id="KW-0812">Transmembrane</keyword>
<feature type="compositionally biased region" description="Gly residues" evidence="1">
    <location>
        <begin position="678"/>
        <end position="701"/>
    </location>
</feature>
<evidence type="ECO:0000313" key="3">
    <source>
        <dbReference type="EMBL" id="ADP41227.1"/>
    </source>
</evidence>
<accession>E3H1K4</accession>
<protein>
    <submittedName>
        <fullName evidence="3">Uncharacterized protein</fullName>
    </submittedName>
</protein>
<keyword evidence="2" id="KW-0472">Membrane</keyword>
<dbReference type="KEGG" id="rdn:HMPREF0733_11770"/>
<feature type="transmembrane region" description="Helical" evidence="2">
    <location>
        <begin position="42"/>
        <end position="64"/>
    </location>
</feature>
<evidence type="ECO:0000313" key="4">
    <source>
        <dbReference type="Proteomes" id="UP000000387"/>
    </source>
</evidence>
<gene>
    <name evidence="3" type="ordered locus">HMPREF0733_11770</name>
</gene>
<dbReference type="AlphaFoldDB" id="E3H1K4"/>
<feature type="transmembrane region" description="Helical" evidence="2">
    <location>
        <begin position="102"/>
        <end position="127"/>
    </location>
</feature>
<feature type="transmembrane region" description="Helical" evidence="2">
    <location>
        <begin position="12"/>
        <end position="30"/>
    </location>
</feature>
<dbReference type="GeneID" id="29742940"/>
<dbReference type="Proteomes" id="UP000000387">
    <property type="component" value="Chromosome"/>
</dbReference>
<proteinExistence type="predicted"/>
<feature type="transmembrane region" description="Helical" evidence="2">
    <location>
        <begin position="76"/>
        <end position="96"/>
    </location>
</feature>